<sequence>MRQDDGDGDGGDGCEMTTTTTMVMEMVMVMVGEGEVFSQDEEGEERKLNSRKMGNEGFKTNKEKSCFGQITKVDKNNMVIMFAFQREREREREREKEREQQKAVP</sequence>
<evidence type="ECO:0000256" key="1">
    <source>
        <dbReference type="SAM" id="MobiDB-lite"/>
    </source>
</evidence>
<protein>
    <submittedName>
        <fullName evidence="2">Uncharacterized protein</fullName>
    </submittedName>
</protein>
<feature type="region of interest" description="Disordered" evidence="1">
    <location>
        <begin position="86"/>
        <end position="105"/>
    </location>
</feature>
<name>A0AAN8S545_POLSC</name>
<feature type="region of interest" description="Disordered" evidence="1">
    <location>
        <begin position="36"/>
        <end position="60"/>
    </location>
</feature>
<evidence type="ECO:0000313" key="3">
    <source>
        <dbReference type="Proteomes" id="UP001372834"/>
    </source>
</evidence>
<organism evidence="2 3">
    <name type="scientific">Polyplax serrata</name>
    <name type="common">Common mouse louse</name>
    <dbReference type="NCBI Taxonomy" id="468196"/>
    <lineage>
        <taxon>Eukaryota</taxon>
        <taxon>Metazoa</taxon>
        <taxon>Ecdysozoa</taxon>
        <taxon>Arthropoda</taxon>
        <taxon>Hexapoda</taxon>
        <taxon>Insecta</taxon>
        <taxon>Pterygota</taxon>
        <taxon>Neoptera</taxon>
        <taxon>Paraneoptera</taxon>
        <taxon>Psocodea</taxon>
        <taxon>Troctomorpha</taxon>
        <taxon>Phthiraptera</taxon>
        <taxon>Anoplura</taxon>
        <taxon>Polyplacidae</taxon>
        <taxon>Polyplax</taxon>
    </lineage>
</organism>
<reference evidence="2 3" key="1">
    <citation type="submission" date="2023-10" db="EMBL/GenBank/DDBJ databases">
        <title>Genomes of two closely related lineages of the louse Polyplax serrata with different host specificities.</title>
        <authorList>
            <person name="Martinu J."/>
            <person name="Tarabai H."/>
            <person name="Stefka J."/>
            <person name="Hypsa V."/>
        </authorList>
    </citation>
    <scope>NUCLEOTIDE SEQUENCE [LARGE SCALE GENOMIC DNA]</scope>
    <source>
        <strain evidence="2">HR10_N</strain>
    </source>
</reference>
<gene>
    <name evidence="2" type="ORF">RUM43_005901</name>
</gene>
<evidence type="ECO:0000313" key="2">
    <source>
        <dbReference type="EMBL" id="KAK6625602.1"/>
    </source>
</evidence>
<dbReference type="Proteomes" id="UP001372834">
    <property type="component" value="Unassembled WGS sequence"/>
</dbReference>
<dbReference type="AlphaFoldDB" id="A0AAN8S545"/>
<accession>A0AAN8S545</accession>
<dbReference type="EMBL" id="JAWJWE010000037">
    <property type="protein sequence ID" value="KAK6625602.1"/>
    <property type="molecule type" value="Genomic_DNA"/>
</dbReference>
<comment type="caution">
    <text evidence="2">The sequence shown here is derived from an EMBL/GenBank/DDBJ whole genome shotgun (WGS) entry which is preliminary data.</text>
</comment>
<proteinExistence type="predicted"/>